<dbReference type="AlphaFoldDB" id="A0A137NTT8"/>
<dbReference type="OMA" id="ASDANCI"/>
<evidence type="ECO:0000259" key="2">
    <source>
        <dbReference type="PROSITE" id="PS51084"/>
    </source>
</evidence>
<gene>
    <name evidence="3" type="ORF">CONCODRAFT_61800</name>
</gene>
<proteinExistence type="predicted"/>
<dbReference type="InterPro" id="IPR011146">
    <property type="entry name" value="HIT-like"/>
</dbReference>
<dbReference type="GO" id="GO:0009117">
    <property type="term" value="P:nucleotide metabolic process"/>
    <property type="evidence" value="ECO:0007669"/>
    <property type="project" value="EnsemblFungi"/>
</dbReference>
<dbReference type="PRINTS" id="PR00332">
    <property type="entry name" value="HISTRIAD"/>
</dbReference>
<dbReference type="Gene3D" id="3.30.428.10">
    <property type="entry name" value="HIT-like"/>
    <property type="match status" value="1"/>
</dbReference>
<dbReference type="PANTHER" id="PTHR46648">
    <property type="entry name" value="HIT FAMILY PROTEIN 1"/>
    <property type="match status" value="1"/>
</dbReference>
<accession>A0A137NTT8</accession>
<dbReference type="STRING" id="796925.A0A137NTT8"/>
<feature type="domain" description="HIT" evidence="2">
    <location>
        <begin position="9"/>
        <end position="95"/>
    </location>
</feature>
<dbReference type="PANTHER" id="PTHR46648:SF1">
    <property type="entry name" value="ADENOSINE 5'-MONOPHOSPHORAMIDASE HNT1"/>
    <property type="match status" value="1"/>
</dbReference>
<evidence type="ECO:0000256" key="1">
    <source>
        <dbReference type="PROSITE-ProRule" id="PRU00464"/>
    </source>
</evidence>
<comment type="caution">
    <text evidence="1">Lacks conserved residue(s) required for the propagation of feature annotation.</text>
</comment>
<feature type="non-terminal residue" evidence="3">
    <location>
        <position position="95"/>
    </location>
</feature>
<sequence>MAAKNASCLFCKIIEGSIPSHKVIETELTYAFLDIGPLSKGHTLVIPKHHGAKLHEIPDNYLADLLPTANKIIKALGPENYNLLQNNGRIAHQVI</sequence>
<keyword evidence="4" id="KW-1185">Reference proteome</keyword>
<evidence type="ECO:0000313" key="4">
    <source>
        <dbReference type="Proteomes" id="UP000070444"/>
    </source>
</evidence>
<dbReference type="Proteomes" id="UP000070444">
    <property type="component" value="Unassembled WGS sequence"/>
</dbReference>
<dbReference type="SUPFAM" id="SSF54197">
    <property type="entry name" value="HIT-like"/>
    <property type="match status" value="1"/>
</dbReference>
<reference evidence="3 4" key="1">
    <citation type="journal article" date="2015" name="Genome Biol. Evol.">
        <title>Phylogenomic analyses indicate that early fungi evolved digesting cell walls of algal ancestors of land plants.</title>
        <authorList>
            <person name="Chang Y."/>
            <person name="Wang S."/>
            <person name="Sekimoto S."/>
            <person name="Aerts A.L."/>
            <person name="Choi C."/>
            <person name="Clum A."/>
            <person name="LaButti K.M."/>
            <person name="Lindquist E.A."/>
            <person name="Yee Ngan C."/>
            <person name="Ohm R.A."/>
            <person name="Salamov A.A."/>
            <person name="Grigoriev I.V."/>
            <person name="Spatafora J.W."/>
            <person name="Berbee M.L."/>
        </authorList>
    </citation>
    <scope>NUCLEOTIDE SEQUENCE [LARGE SCALE GENOMIC DNA]</scope>
    <source>
        <strain evidence="3 4">NRRL 28638</strain>
    </source>
</reference>
<organism evidence="3 4">
    <name type="scientific">Conidiobolus coronatus (strain ATCC 28846 / CBS 209.66 / NRRL 28638)</name>
    <name type="common">Delacroixia coronata</name>
    <dbReference type="NCBI Taxonomy" id="796925"/>
    <lineage>
        <taxon>Eukaryota</taxon>
        <taxon>Fungi</taxon>
        <taxon>Fungi incertae sedis</taxon>
        <taxon>Zoopagomycota</taxon>
        <taxon>Entomophthoromycotina</taxon>
        <taxon>Entomophthoromycetes</taxon>
        <taxon>Entomophthorales</taxon>
        <taxon>Ancylistaceae</taxon>
        <taxon>Conidiobolus</taxon>
    </lineage>
</organism>
<dbReference type="InterPro" id="IPR001310">
    <property type="entry name" value="Histidine_triad_HIT"/>
</dbReference>
<dbReference type="PROSITE" id="PS51084">
    <property type="entry name" value="HIT_2"/>
    <property type="match status" value="1"/>
</dbReference>
<dbReference type="GO" id="GO:0043530">
    <property type="term" value="F:adenosine 5'-monophosphoramidase activity"/>
    <property type="evidence" value="ECO:0007669"/>
    <property type="project" value="EnsemblFungi"/>
</dbReference>
<name>A0A137NTT8_CONC2</name>
<dbReference type="Pfam" id="PF01230">
    <property type="entry name" value="HIT"/>
    <property type="match status" value="1"/>
</dbReference>
<protein>
    <submittedName>
        <fullName evidence="3">HIT-like protein</fullName>
    </submittedName>
</protein>
<dbReference type="OrthoDB" id="672793at2759"/>
<evidence type="ECO:0000313" key="3">
    <source>
        <dbReference type="EMBL" id="KXN66203.1"/>
    </source>
</evidence>
<dbReference type="InterPro" id="IPR036265">
    <property type="entry name" value="HIT-like_sf"/>
</dbReference>
<dbReference type="EMBL" id="KQ964755">
    <property type="protein sequence ID" value="KXN66203.1"/>
    <property type="molecule type" value="Genomic_DNA"/>
</dbReference>